<keyword evidence="3" id="KW-1185">Reference proteome</keyword>
<comment type="caution">
    <text evidence="2">The sequence shown here is derived from an EMBL/GenBank/DDBJ whole genome shotgun (WGS) entry which is preliminary data.</text>
</comment>
<proteinExistence type="predicted"/>
<sequence>MPAVDKLVADSQCPWESDPHAPPHKIARIASSEELLDLGDFDDLRLDEIRCSSDFGEEEPRTTEQLEEGICLNVFWVVPESAFKDKHSMGEQIPYKGLLMAPTQQLLDKFLDTLRDDHRNSLTKYFHELRESQGFEVPHVPADDTQLPFQILRPVVDPSNDAVVKMCWGKALSRLEQLMGMEYRFVEMKQATRYLCGRELYFLTFVAENLTTKKLHTLRATVVVLEYYDDDYSQFDFLADDWEDKWVDPEPKYDLSPVYIRQMDTLN</sequence>
<name>A0A9Q0FD64_9ROSI</name>
<evidence type="ECO:0000313" key="2">
    <source>
        <dbReference type="EMBL" id="KAJ4829167.1"/>
    </source>
</evidence>
<reference evidence="2" key="1">
    <citation type="submission" date="2022-02" db="EMBL/GenBank/DDBJ databases">
        <authorList>
            <person name="Henning P.M."/>
            <person name="McCubbin A.G."/>
            <person name="Shore J.S."/>
        </authorList>
    </citation>
    <scope>NUCLEOTIDE SEQUENCE</scope>
    <source>
        <strain evidence="2">F60SS</strain>
        <tissue evidence="2">Leaves</tissue>
    </source>
</reference>
<evidence type="ECO:0000313" key="3">
    <source>
        <dbReference type="Proteomes" id="UP001141552"/>
    </source>
</evidence>
<accession>A0A9Q0FD64</accession>
<protein>
    <recommendedName>
        <fullName evidence="4">Cystatin domain-containing protein</fullName>
    </recommendedName>
</protein>
<feature type="region of interest" description="Disordered" evidence="1">
    <location>
        <begin position="1"/>
        <end position="22"/>
    </location>
</feature>
<gene>
    <name evidence="2" type="ORF">Tsubulata_007027</name>
</gene>
<evidence type="ECO:0008006" key="4">
    <source>
        <dbReference type="Google" id="ProtNLM"/>
    </source>
</evidence>
<dbReference type="EMBL" id="JAKUCV010005982">
    <property type="protein sequence ID" value="KAJ4829167.1"/>
    <property type="molecule type" value="Genomic_DNA"/>
</dbReference>
<dbReference type="AlphaFoldDB" id="A0A9Q0FD64"/>
<evidence type="ECO:0000256" key="1">
    <source>
        <dbReference type="SAM" id="MobiDB-lite"/>
    </source>
</evidence>
<dbReference type="Proteomes" id="UP001141552">
    <property type="component" value="Unassembled WGS sequence"/>
</dbReference>
<reference evidence="2" key="2">
    <citation type="journal article" date="2023" name="Plants (Basel)">
        <title>Annotation of the Turnera subulata (Passifloraceae) Draft Genome Reveals the S-Locus Evolved after the Divergence of Turneroideae from Passifloroideae in a Stepwise Manner.</title>
        <authorList>
            <person name="Henning P.M."/>
            <person name="Roalson E.H."/>
            <person name="Mir W."/>
            <person name="McCubbin A.G."/>
            <person name="Shore J.S."/>
        </authorList>
    </citation>
    <scope>NUCLEOTIDE SEQUENCE</scope>
    <source>
        <strain evidence="2">F60SS</strain>
    </source>
</reference>
<organism evidence="2 3">
    <name type="scientific">Turnera subulata</name>
    <dbReference type="NCBI Taxonomy" id="218843"/>
    <lineage>
        <taxon>Eukaryota</taxon>
        <taxon>Viridiplantae</taxon>
        <taxon>Streptophyta</taxon>
        <taxon>Embryophyta</taxon>
        <taxon>Tracheophyta</taxon>
        <taxon>Spermatophyta</taxon>
        <taxon>Magnoliopsida</taxon>
        <taxon>eudicotyledons</taxon>
        <taxon>Gunneridae</taxon>
        <taxon>Pentapetalae</taxon>
        <taxon>rosids</taxon>
        <taxon>fabids</taxon>
        <taxon>Malpighiales</taxon>
        <taxon>Passifloraceae</taxon>
        <taxon>Turnera</taxon>
    </lineage>
</organism>